<protein>
    <submittedName>
        <fullName evidence="1">DUF4304 domain-containing protein</fullName>
    </submittedName>
</protein>
<dbReference type="EMBL" id="JBHRVD010000001">
    <property type="protein sequence ID" value="MFC3323749.1"/>
    <property type="molecule type" value="Genomic_DNA"/>
</dbReference>
<proteinExistence type="predicted"/>
<name>A0ABV7MR64_9HYPH</name>
<organism evidence="1 2">
    <name type="scientific">Mesorhizobium cantuariense</name>
    <dbReference type="NCBI Taxonomy" id="1300275"/>
    <lineage>
        <taxon>Bacteria</taxon>
        <taxon>Pseudomonadati</taxon>
        <taxon>Pseudomonadota</taxon>
        <taxon>Alphaproteobacteria</taxon>
        <taxon>Hyphomicrobiales</taxon>
        <taxon>Phyllobacteriaceae</taxon>
        <taxon>Mesorhizobium</taxon>
    </lineage>
</organism>
<evidence type="ECO:0000313" key="1">
    <source>
        <dbReference type="EMBL" id="MFC3323749.1"/>
    </source>
</evidence>
<sequence>MDKKELLSLFNQRLSEHDFIKKSTSWCRYLKESTQVVDLQKSNYGNSYYINICCVPGGCKLMGCRLRRGINALLGSGLIQLSRGIRMKLLVLWTLKIVNWRM</sequence>
<evidence type="ECO:0000313" key="2">
    <source>
        <dbReference type="Proteomes" id="UP001595648"/>
    </source>
</evidence>
<dbReference type="RefSeq" id="WP_378980342.1">
    <property type="nucleotide sequence ID" value="NZ_JBHRVD010000001.1"/>
</dbReference>
<reference evidence="2" key="1">
    <citation type="journal article" date="2019" name="Int. J. Syst. Evol. Microbiol.">
        <title>The Global Catalogue of Microorganisms (GCM) 10K type strain sequencing project: providing services to taxonomists for standard genome sequencing and annotation.</title>
        <authorList>
            <consortium name="The Broad Institute Genomics Platform"/>
            <consortium name="The Broad Institute Genome Sequencing Center for Infectious Disease"/>
            <person name="Wu L."/>
            <person name="Ma J."/>
        </authorList>
    </citation>
    <scope>NUCLEOTIDE SEQUENCE [LARGE SCALE GENOMIC DNA]</scope>
    <source>
        <strain evidence="2">ICMP 19515</strain>
    </source>
</reference>
<dbReference type="InterPro" id="IPR025412">
    <property type="entry name" value="DUF4304"/>
</dbReference>
<gene>
    <name evidence="1" type="ORF">ACFOJ9_18565</name>
</gene>
<dbReference type="Pfam" id="PF14137">
    <property type="entry name" value="DUF4304"/>
    <property type="match status" value="1"/>
</dbReference>
<dbReference type="Proteomes" id="UP001595648">
    <property type="component" value="Unassembled WGS sequence"/>
</dbReference>
<keyword evidence="2" id="KW-1185">Reference proteome</keyword>
<comment type="caution">
    <text evidence="1">The sequence shown here is derived from an EMBL/GenBank/DDBJ whole genome shotgun (WGS) entry which is preliminary data.</text>
</comment>
<accession>A0ABV7MR64</accession>